<sequence length="294" mass="34206">MEVGWKRTAFVMCGIGLFKEFLPSAPFFIEYAMDKSHGNFSQDEITREILPITIYGHFISLLIFLLITDLLRYRPIIILGGLSAMACWTITIYSYHTKKDAIIRQIFYSIEHSSEVAYITFMYEIVNRTFYREVTSLIHGAMHAGKFIGGTLGQILLSYKLLSLDNMNYFSLGSTFSFIVFAMFMPGIKWSLYCHPRAEDPSQDLEKATSQDWKAQQQPDEQSTTSSQEPLDTSNPRQVWWAIKHRLSHAYSELKKDVIAAYSNDHVRRWSMWWSMSRAIYWQIELYTKACGRK</sequence>
<dbReference type="PANTHER" id="PTHR10686:SF18">
    <property type="entry name" value="IP11787P-RELATED"/>
    <property type="match status" value="1"/>
</dbReference>
<keyword evidence="3" id="KW-0812">Transmembrane</keyword>
<feature type="transmembrane region" description="Helical" evidence="3">
    <location>
        <begin position="49"/>
        <end position="67"/>
    </location>
</feature>
<dbReference type="Proteomes" id="UP000094527">
    <property type="component" value="Unassembled WGS sequence"/>
</dbReference>
<dbReference type="InterPro" id="IPR002666">
    <property type="entry name" value="Folate_carrier"/>
</dbReference>
<keyword evidence="3" id="KW-0472">Membrane</keyword>
<keyword evidence="3" id="KW-1133">Transmembrane helix</keyword>
<proteinExistence type="inferred from homology"/>
<dbReference type="GO" id="GO:0090482">
    <property type="term" value="F:vitamin transmembrane transporter activity"/>
    <property type="evidence" value="ECO:0007669"/>
    <property type="project" value="InterPro"/>
</dbReference>
<comment type="similarity">
    <text evidence="1">Belongs to the reduced folate carrier (RFC) transporter (TC 2.A.48) family.</text>
</comment>
<dbReference type="GO" id="GO:0005886">
    <property type="term" value="C:plasma membrane"/>
    <property type="evidence" value="ECO:0007669"/>
    <property type="project" value="TreeGrafter"/>
</dbReference>
<evidence type="ECO:0000256" key="3">
    <source>
        <dbReference type="SAM" id="Phobius"/>
    </source>
</evidence>
<dbReference type="PANTHER" id="PTHR10686">
    <property type="entry name" value="FOLATE TRANSPORTER"/>
    <property type="match status" value="1"/>
</dbReference>
<reference evidence="4 5" key="1">
    <citation type="journal article" date="2016" name="Genome Biol. Evol.">
        <title>Gene Family Evolution Reflects Adaptation to Soil Environmental Stressors in the Genome of the Collembolan Orchesella cincta.</title>
        <authorList>
            <person name="Faddeeva-Vakhrusheva A."/>
            <person name="Derks M.F."/>
            <person name="Anvar S.Y."/>
            <person name="Agamennone V."/>
            <person name="Suring W."/>
            <person name="Smit S."/>
            <person name="van Straalen N.M."/>
            <person name="Roelofs D."/>
        </authorList>
    </citation>
    <scope>NUCLEOTIDE SEQUENCE [LARGE SCALE GENOMIC DNA]</scope>
    <source>
        <tissue evidence="4">Mixed pool</tissue>
    </source>
</reference>
<feature type="compositionally biased region" description="Polar residues" evidence="2">
    <location>
        <begin position="210"/>
        <end position="233"/>
    </location>
</feature>
<evidence type="ECO:0000256" key="2">
    <source>
        <dbReference type="SAM" id="MobiDB-lite"/>
    </source>
</evidence>
<feature type="transmembrane region" description="Helical" evidence="3">
    <location>
        <begin position="76"/>
        <end position="95"/>
    </location>
</feature>
<evidence type="ECO:0000256" key="1">
    <source>
        <dbReference type="ARBA" id="ARBA00005773"/>
    </source>
</evidence>
<accession>A0A1D2MVZ5</accession>
<dbReference type="OrthoDB" id="18814at2759"/>
<dbReference type="AlphaFoldDB" id="A0A1D2MVZ5"/>
<organism evidence="4 5">
    <name type="scientific">Orchesella cincta</name>
    <name type="common">Springtail</name>
    <name type="synonym">Podura cincta</name>
    <dbReference type="NCBI Taxonomy" id="48709"/>
    <lineage>
        <taxon>Eukaryota</taxon>
        <taxon>Metazoa</taxon>
        <taxon>Ecdysozoa</taxon>
        <taxon>Arthropoda</taxon>
        <taxon>Hexapoda</taxon>
        <taxon>Collembola</taxon>
        <taxon>Entomobryomorpha</taxon>
        <taxon>Entomobryoidea</taxon>
        <taxon>Orchesellidae</taxon>
        <taxon>Orchesellinae</taxon>
        <taxon>Orchesella</taxon>
    </lineage>
</organism>
<keyword evidence="5" id="KW-1185">Reference proteome</keyword>
<dbReference type="EMBL" id="LJIJ01000498">
    <property type="protein sequence ID" value="ODM96845.1"/>
    <property type="molecule type" value="Genomic_DNA"/>
</dbReference>
<feature type="region of interest" description="Disordered" evidence="2">
    <location>
        <begin position="204"/>
        <end position="233"/>
    </location>
</feature>
<dbReference type="Pfam" id="PF01770">
    <property type="entry name" value="Folate_carrier"/>
    <property type="match status" value="1"/>
</dbReference>
<evidence type="ECO:0000313" key="4">
    <source>
        <dbReference type="EMBL" id="ODM96845.1"/>
    </source>
</evidence>
<dbReference type="SUPFAM" id="SSF103473">
    <property type="entry name" value="MFS general substrate transporter"/>
    <property type="match status" value="1"/>
</dbReference>
<name>A0A1D2MVZ5_ORCCI</name>
<evidence type="ECO:0000313" key="5">
    <source>
        <dbReference type="Proteomes" id="UP000094527"/>
    </source>
</evidence>
<dbReference type="InterPro" id="IPR036259">
    <property type="entry name" value="MFS_trans_sf"/>
</dbReference>
<protein>
    <submittedName>
        <fullName evidence="4">Folate transporter 1</fullName>
    </submittedName>
</protein>
<feature type="transmembrane region" description="Helical" evidence="3">
    <location>
        <begin position="169"/>
        <end position="188"/>
    </location>
</feature>
<comment type="caution">
    <text evidence="4">The sequence shown here is derived from an EMBL/GenBank/DDBJ whole genome shotgun (WGS) entry which is preliminary data.</text>
</comment>
<gene>
    <name evidence="4" type="ORF">Ocin01_09837</name>
</gene>